<protein>
    <recommendedName>
        <fullName evidence="1">mRNA interferase</fullName>
        <ecNumber evidence="1">3.1.-.-</ecNumber>
    </recommendedName>
</protein>
<comment type="similarity">
    <text evidence="1">Belongs to the PemK/MazF family.</text>
</comment>
<dbReference type="GO" id="GO:0016787">
    <property type="term" value="F:hydrolase activity"/>
    <property type="evidence" value="ECO:0007669"/>
    <property type="project" value="UniProtKB-KW"/>
</dbReference>
<dbReference type="PANTHER" id="PTHR33988:SF2">
    <property type="entry name" value="ENDORIBONUCLEASE MAZF"/>
    <property type="match status" value="1"/>
</dbReference>
<accession>A0A1G1KZF9</accession>
<comment type="function">
    <text evidence="1">Toxic component of a type II toxin-antitoxin (TA) system.</text>
</comment>
<dbReference type="Proteomes" id="UP000178187">
    <property type="component" value="Unassembled WGS sequence"/>
</dbReference>
<dbReference type="Pfam" id="PF02452">
    <property type="entry name" value="PemK_toxin"/>
    <property type="match status" value="1"/>
</dbReference>
<dbReference type="EMBL" id="MHFR01000035">
    <property type="protein sequence ID" value="OGW98288.1"/>
    <property type="molecule type" value="Genomic_DNA"/>
</dbReference>
<dbReference type="PANTHER" id="PTHR33988">
    <property type="entry name" value="ENDORIBONUCLEASE MAZF-RELATED"/>
    <property type="match status" value="1"/>
</dbReference>
<dbReference type="PIRSF" id="PIRSF033490">
    <property type="entry name" value="MazF"/>
    <property type="match status" value="1"/>
</dbReference>
<name>A0A1G1KZF9_9BACT</name>
<organism evidence="2 3">
    <name type="scientific">Candidatus Danuiimicrobium aquiferis</name>
    <dbReference type="NCBI Taxonomy" id="1801832"/>
    <lineage>
        <taxon>Bacteria</taxon>
        <taxon>Pseudomonadati</taxon>
        <taxon>Candidatus Omnitrophota</taxon>
        <taxon>Candidatus Danuiimicrobium</taxon>
    </lineage>
</organism>
<reference evidence="2 3" key="1">
    <citation type="journal article" date="2016" name="Nat. Commun.">
        <title>Thousands of microbial genomes shed light on interconnected biogeochemical processes in an aquifer system.</title>
        <authorList>
            <person name="Anantharaman K."/>
            <person name="Brown C.T."/>
            <person name="Hug L.A."/>
            <person name="Sharon I."/>
            <person name="Castelle C.J."/>
            <person name="Probst A.J."/>
            <person name="Thomas B.C."/>
            <person name="Singh A."/>
            <person name="Wilkins M.J."/>
            <person name="Karaoz U."/>
            <person name="Brodie E.L."/>
            <person name="Williams K.H."/>
            <person name="Hubbard S.S."/>
            <person name="Banfield J.F."/>
        </authorList>
    </citation>
    <scope>NUCLEOTIDE SEQUENCE [LARGE SCALE GENOMIC DNA]</scope>
</reference>
<gene>
    <name evidence="2" type="ORF">A3G33_03970</name>
</gene>
<keyword evidence="1" id="KW-0540">Nuclease</keyword>
<dbReference type="EC" id="3.1.-.-" evidence="1"/>
<dbReference type="GO" id="GO:0004521">
    <property type="term" value="F:RNA endonuclease activity"/>
    <property type="evidence" value="ECO:0007669"/>
    <property type="project" value="TreeGrafter"/>
</dbReference>
<dbReference type="GO" id="GO:0006402">
    <property type="term" value="P:mRNA catabolic process"/>
    <property type="evidence" value="ECO:0007669"/>
    <property type="project" value="TreeGrafter"/>
</dbReference>
<dbReference type="SUPFAM" id="SSF50118">
    <property type="entry name" value="Cell growth inhibitor/plasmid maintenance toxic component"/>
    <property type="match status" value="1"/>
</dbReference>
<comment type="caution">
    <text evidence="2">The sequence shown here is derived from an EMBL/GenBank/DDBJ whole genome shotgun (WGS) entry which is preliminary data.</text>
</comment>
<dbReference type="InterPro" id="IPR011067">
    <property type="entry name" value="Plasmid_toxin/cell-grow_inhib"/>
</dbReference>
<sequence>MPVKRGNLFWVNLNPTRGSEQAGRRPVLVIQNDIGNEIASTVIIAPLTTKSFSKEYPTNVNLPKSVSSLKSDSTILLSQIRTIDKRRLEKKIGHLPQVYLEKVNEAIKISLALS</sequence>
<dbReference type="AlphaFoldDB" id="A0A1G1KZF9"/>
<dbReference type="InterPro" id="IPR003477">
    <property type="entry name" value="PemK-like"/>
</dbReference>
<keyword evidence="1" id="KW-0255">Endonuclease</keyword>
<dbReference type="Gene3D" id="2.30.30.110">
    <property type="match status" value="1"/>
</dbReference>
<proteinExistence type="inferred from homology"/>
<keyword evidence="1" id="KW-0378">Hydrolase</keyword>
<evidence type="ECO:0000313" key="3">
    <source>
        <dbReference type="Proteomes" id="UP000178187"/>
    </source>
</evidence>
<evidence type="ECO:0000256" key="1">
    <source>
        <dbReference type="PIRNR" id="PIRNR033490"/>
    </source>
</evidence>
<evidence type="ECO:0000313" key="2">
    <source>
        <dbReference type="EMBL" id="OGW98288.1"/>
    </source>
</evidence>
<dbReference type="GO" id="GO:0003677">
    <property type="term" value="F:DNA binding"/>
    <property type="evidence" value="ECO:0007669"/>
    <property type="project" value="InterPro"/>
</dbReference>
<dbReference type="GO" id="GO:0016075">
    <property type="term" value="P:rRNA catabolic process"/>
    <property type="evidence" value="ECO:0007669"/>
    <property type="project" value="TreeGrafter"/>
</dbReference>